<dbReference type="InterPro" id="IPR000727">
    <property type="entry name" value="T_SNARE_dom"/>
</dbReference>
<dbReference type="GO" id="GO:0000149">
    <property type="term" value="F:SNARE binding"/>
    <property type="evidence" value="ECO:0007669"/>
    <property type="project" value="TreeGrafter"/>
</dbReference>
<dbReference type="HOGENOM" id="CLU_038177_0_0_1"/>
<dbReference type="PROSITE" id="PS00914">
    <property type="entry name" value="SYNTAXIN"/>
    <property type="match status" value="1"/>
</dbReference>
<feature type="transmembrane region" description="Helical" evidence="10">
    <location>
        <begin position="305"/>
        <end position="322"/>
    </location>
</feature>
<evidence type="ECO:0000256" key="1">
    <source>
        <dbReference type="ARBA" id="ARBA00004409"/>
    </source>
</evidence>
<keyword evidence="8" id="KW-0175">Coiled coil</keyword>
<dbReference type="Gene3D" id="1.20.58.70">
    <property type="match status" value="1"/>
</dbReference>
<accession>T1K3L7</accession>
<gene>
    <name evidence="12" type="primary">107359935</name>
</gene>
<dbReference type="OrthoDB" id="10251371at2759"/>
<feature type="domain" description="T-SNARE coiled-coil homology" evidence="11">
    <location>
        <begin position="231"/>
        <end position="293"/>
    </location>
</feature>
<reference evidence="12" key="2">
    <citation type="submission" date="2015-06" db="UniProtKB">
        <authorList>
            <consortium name="EnsemblMetazoa"/>
        </authorList>
    </citation>
    <scope>IDENTIFICATION</scope>
</reference>
<dbReference type="InterPro" id="IPR010989">
    <property type="entry name" value="SNARE"/>
</dbReference>
<evidence type="ECO:0000256" key="5">
    <source>
        <dbReference type="ARBA" id="ARBA00022927"/>
    </source>
</evidence>
<dbReference type="AlphaFoldDB" id="T1K3L7"/>
<dbReference type="PANTHER" id="PTHR19957">
    <property type="entry name" value="SYNTAXIN"/>
    <property type="match status" value="1"/>
</dbReference>
<dbReference type="CDD" id="cd15845">
    <property type="entry name" value="SNARE_syntaxin16"/>
    <property type="match status" value="1"/>
</dbReference>
<keyword evidence="3" id="KW-0813">Transport</keyword>
<dbReference type="Pfam" id="PF05739">
    <property type="entry name" value="SNARE"/>
    <property type="match status" value="1"/>
</dbReference>
<dbReference type="InterPro" id="IPR006012">
    <property type="entry name" value="Syntaxin/epimorphin_CS"/>
</dbReference>
<proteinExistence type="inferred from homology"/>
<keyword evidence="4 10" id="KW-0812">Transmembrane</keyword>
<evidence type="ECO:0000256" key="3">
    <source>
        <dbReference type="ARBA" id="ARBA00022448"/>
    </source>
</evidence>
<dbReference type="GO" id="GO:0006906">
    <property type="term" value="P:vesicle fusion"/>
    <property type="evidence" value="ECO:0007669"/>
    <property type="project" value="TreeGrafter"/>
</dbReference>
<evidence type="ECO:0000313" key="13">
    <source>
        <dbReference type="Proteomes" id="UP000015104"/>
    </source>
</evidence>
<evidence type="ECO:0000256" key="7">
    <source>
        <dbReference type="ARBA" id="ARBA00023034"/>
    </source>
</evidence>
<dbReference type="GO" id="GO:0048278">
    <property type="term" value="P:vesicle docking"/>
    <property type="evidence" value="ECO:0007669"/>
    <property type="project" value="TreeGrafter"/>
</dbReference>
<dbReference type="InterPro" id="IPR045242">
    <property type="entry name" value="Syntaxin"/>
</dbReference>
<dbReference type="SMART" id="SM00397">
    <property type="entry name" value="t_SNARE"/>
    <property type="match status" value="1"/>
</dbReference>
<evidence type="ECO:0000256" key="4">
    <source>
        <dbReference type="ARBA" id="ARBA00022692"/>
    </source>
</evidence>
<evidence type="ECO:0000256" key="9">
    <source>
        <dbReference type="ARBA" id="ARBA00023136"/>
    </source>
</evidence>
<dbReference type="SUPFAM" id="SSF47661">
    <property type="entry name" value="t-snare proteins"/>
    <property type="match status" value="1"/>
</dbReference>
<evidence type="ECO:0000256" key="6">
    <source>
        <dbReference type="ARBA" id="ARBA00022989"/>
    </source>
</evidence>
<evidence type="ECO:0000313" key="12">
    <source>
        <dbReference type="EnsemblMetazoa" id="tetur04g09170.1"/>
    </source>
</evidence>
<keyword evidence="5" id="KW-0653">Protein transport</keyword>
<keyword evidence="13" id="KW-1185">Reference proteome</keyword>
<dbReference type="EMBL" id="CAEY01001385">
    <property type="status" value="NOT_ANNOTATED_CDS"/>
    <property type="molecule type" value="Genomic_DNA"/>
</dbReference>
<dbReference type="GO" id="GO:0006886">
    <property type="term" value="P:intracellular protein transport"/>
    <property type="evidence" value="ECO:0007669"/>
    <property type="project" value="InterPro"/>
</dbReference>
<keyword evidence="6 10" id="KW-1133">Transmembrane helix</keyword>
<evidence type="ECO:0000256" key="2">
    <source>
        <dbReference type="ARBA" id="ARBA00009063"/>
    </source>
</evidence>
<dbReference type="Proteomes" id="UP000015104">
    <property type="component" value="Unassembled WGS sequence"/>
</dbReference>
<evidence type="ECO:0000256" key="8">
    <source>
        <dbReference type="ARBA" id="ARBA00023054"/>
    </source>
</evidence>
<name>T1K3L7_TETUR</name>
<dbReference type="KEGG" id="tut:107359935"/>
<reference evidence="13" key="1">
    <citation type="submission" date="2011-08" db="EMBL/GenBank/DDBJ databases">
        <authorList>
            <person name="Rombauts S."/>
        </authorList>
    </citation>
    <scope>NUCLEOTIDE SEQUENCE</scope>
    <source>
        <strain evidence="13">London</strain>
    </source>
</reference>
<protein>
    <recommendedName>
        <fullName evidence="11">t-SNARE coiled-coil homology domain-containing protein</fullName>
    </recommendedName>
</protein>
<keyword evidence="7" id="KW-0333">Golgi apparatus</keyword>
<dbReference type="GO" id="GO:0031201">
    <property type="term" value="C:SNARE complex"/>
    <property type="evidence" value="ECO:0007669"/>
    <property type="project" value="TreeGrafter"/>
</dbReference>
<keyword evidence="9 10" id="KW-0472">Membrane</keyword>
<dbReference type="PANTHER" id="PTHR19957:SF83">
    <property type="entry name" value="SYNTAXIN-16"/>
    <property type="match status" value="1"/>
</dbReference>
<dbReference type="GO" id="GO:0000139">
    <property type="term" value="C:Golgi membrane"/>
    <property type="evidence" value="ECO:0007669"/>
    <property type="project" value="UniProtKB-SubCell"/>
</dbReference>
<evidence type="ECO:0000259" key="11">
    <source>
        <dbReference type="PROSITE" id="PS50192"/>
    </source>
</evidence>
<evidence type="ECO:0000256" key="10">
    <source>
        <dbReference type="SAM" id="Phobius"/>
    </source>
</evidence>
<sequence length="324" mass="38017">MVTRNHFETFLTLRNKASKYRSFTRYEASEEERVTLVNNEENGYIESGTVDSPYWVAYVDQFRFETSKINKKIDELEEIQKNILKLKNKEIFGDDSFNDNRESEIDQKCQEISRLFNRLHSLVNQVRNISRGEGLKDRIIRNILQWEYHVISNLSARFREVQKGYLNKIREYDDYMIKFDETDPNDPLGAMSNYQDINLLDNFTSPGEDDAIVSGGRQQQQLRNTFVASDTKFLHQREQEMNNILKSMEELNSIFHDINTAVINQGSLLDRIDYNIENVEMSVHQGVIELAKAEKSVRRSRKMKCVMIIAFSILLFLIIIIVKS</sequence>
<dbReference type="GO" id="GO:0005484">
    <property type="term" value="F:SNAP receptor activity"/>
    <property type="evidence" value="ECO:0007669"/>
    <property type="project" value="InterPro"/>
</dbReference>
<dbReference type="eggNOG" id="KOG0809">
    <property type="taxonomic scope" value="Eukaryota"/>
</dbReference>
<comment type="similarity">
    <text evidence="2">Belongs to the syntaxin family.</text>
</comment>
<comment type="subcellular location">
    <subcellularLocation>
        <location evidence="1">Golgi apparatus membrane</location>
        <topology evidence="1">Single-pass type IV membrane protein</topology>
    </subcellularLocation>
</comment>
<dbReference type="EnsemblMetazoa" id="tetur04g09170.1">
    <property type="protein sequence ID" value="tetur04g09170.1"/>
    <property type="gene ID" value="tetur04g09170"/>
</dbReference>
<dbReference type="OMA" id="DFRRCHA"/>
<organism evidence="12 13">
    <name type="scientific">Tetranychus urticae</name>
    <name type="common">Two-spotted spider mite</name>
    <dbReference type="NCBI Taxonomy" id="32264"/>
    <lineage>
        <taxon>Eukaryota</taxon>
        <taxon>Metazoa</taxon>
        <taxon>Ecdysozoa</taxon>
        <taxon>Arthropoda</taxon>
        <taxon>Chelicerata</taxon>
        <taxon>Arachnida</taxon>
        <taxon>Acari</taxon>
        <taxon>Acariformes</taxon>
        <taxon>Trombidiformes</taxon>
        <taxon>Prostigmata</taxon>
        <taxon>Eleutherengona</taxon>
        <taxon>Raphignathae</taxon>
        <taxon>Tetranychoidea</taxon>
        <taxon>Tetranychidae</taxon>
        <taxon>Tetranychus</taxon>
    </lineage>
</organism>
<dbReference type="PROSITE" id="PS50192">
    <property type="entry name" value="T_SNARE"/>
    <property type="match status" value="1"/>
</dbReference>
<dbReference type="STRING" id="32264.T1K3L7"/>